<evidence type="ECO:0000256" key="1">
    <source>
        <dbReference type="ARBA" id="ARBA00022679"/>
    </source>
</evidence>
<dbReference type="InterPro" id="IPR022300">
    <property type="entry name" value="PPK2-rel_1"/>
</dbReference>
<dbReference type="GO" id="GO:0016301">
    <property type="term" value="F:kinase activity"/>
    <property type="evidence" value="ECO:0007669"/>
    <property type="project" value="UniProtKB-KW"/>
</dbReference>
<evidence type="ECO:0000259" key="3">
    <source>
        <dbReference type="Pfam" id="PF03976"/>
    </source>
</evidence>
<evidence type="ECO:0000256" key="2">
    <source>
        <dbReference type="ARBA" id="ARBA00022777"/>
    </source>
</evidence>
<name>A0ABV7YEU1_9ACTN</name>
<proteinExistence type="predicted"/>
<protein>
    <submittedName>
        <fullName evidence="4">Polyphosphate kinase 2 family protein</fullName>
    </submittedName>
</protein>
<sequence>MAKRITDRLRLPQGPVDLASIPTDATPGFKGNKVEGQKALATLAPTLGELQEKLYAEGRTGGSRRVLLVLQGMDTSGKGGVLRHVAGLCDPQGLHIKAFKAPTAEERKHDFLWRIRKELPPEGYIGAFDRSHYEDVLIVRVHDLVPRATWSRRYATINRFEQQLADKGTTIIKCFLHVSKEEQQARLAARLDDPTKYWKYNPADVDERAYWDDYQEAYAAALEKCANDSAPWFVVPSDRKWYRNWAITNLLIEHLQDLDPKWPLASYDVDAERARLADS</sequence>
<keyword evidence="5" id="KW-1185">Reference proteome</keyword>
<dbReference type="Gene3D" id="3.40.50.300">
    <property type="entry name" value="P-loop containing nucleotide triphosphate hydrolases"/>
    <property type="match status" value="1"/>
</dbReference>
<comment type="caution">
    <text evidence="4">The sequence shown here is derived from an EMBL/GenBank/DDBJ whole genome shotgun (WGS) entry which is preliminary data.</text>
</comment>
<dbReference type="Pfam" id="PF03976">
    <property type="entry name" value="PPK2"/>
    <property type="match status" value="1"/>
</dbReference>
<dbReference type="RefSeq" id="WP_205119614.1">
    <property type="nucleotide sequence ID" value="NZ_JAFBCM010000001.1"/>
</dbReference>
<dbReference type="EMBL" id="JBHRZH010000017">
    <property type="protein sequence ID" value="MFC3763324.1"/>
    <property type="molecule type" value="Genomic_DNA"/>
</dbReference>
<keyword evidence="1" id="KW-0808">Transferase</keyword>
<dbReference type="InterPro" id="IPR027417">
    <property type="entry name" value="P-loop_NTPase"/>
</dbReference>
<dbReference type="SUPFAM" id="SSF52540">
    <property type="entry name" value="P-loop containing nucleoside triphosphate hydrolases"/>
    <property type="match status" value="1"/>
</dbReference>
<dbReference type="PIRSF" id="PIRSF028756">
    <property type="entry name" value="PPK2_prd"/>
    <property type="match status" value="1"/>
</dbReference>
<evidence type="ECO:0000313" key="5">
    <source>
        <dbReference type="Proteomes" id="UP001595699"/>
    </source>
</evidence>
<accession>A0ABV7YEU1</accession>
<dbReference type="InterPro" id="IPR022488">
    <property type="entry name" value="PPK2-related"/>
</dbReference>
<reference evidence="5" key="1">
    <citation type="journal article" date="2019" name="Int. J. Syst. Evol. Microbiol.">
        <title>The Global Catalogue of Microorganisms (GCM) 10K type strain sequencing project: providing services to taxonomists for standard genome sequencing and annotation.</title>
        <authorList>
            <consortium name="The Broad Institute Genomics Platform"/>
            <consortium name="The Broad Institute Genome Sequencing Center for Infectious Disease"/>
            <person name="Wu L."/>
            <person name="Ma J."/>
        </authorList>
    </citation>
    <scope>NUCLEOTIDE SEQUENCE [LARGE SCALE GENOMIC DNA]</scope>
    <source>
        <strain evidence="5">CGMCC 4.7241</strain>
    </source>
</reference>
<dbReference type="InterPro" id="IPR016898">
    <property type="entry name" value="Polyphosphate_phosphotransfera"/>
</dbReference>
<dbReference type="NCBIfam" id="TIGR03709">
    <property type="entry name" value="PPK2_rel_1"/>
    <property type="match status" value="1"/>
</dbReference>
<gene>
    <name evidence="4" type="ORF">ACFOUW_20975</name>
</gene>
<organism evidence="4 5">
    <name type="scientific">Tenggerimyces flavus</name>
    <dbReference type="NCBI Taxonomy" id="1708749"/>
    <lineage>
        <taxon>Bacteria</taxon>
        <taxon>Bacillati</taxon>
        <taxon>Actinomycetota</taxon>
        <taxon>Actinomycetes</taxon>
        <taxon>Propionibacteriales</taxon>
        <taxon>Nocardioidaceae</taxon>
        <taxon>Tenggerimyces</taxon>
    </lineage>
</organism>
<dbReference type="PANTHER" id="PTHR34383">
    <property type="entry name" value="POLYPHOSPHATE:AMP PHOSPHOTRANSFERASE-RELATED"/>
    <property type="match status" value="1"/>
</dbReference>
<keyword evidence="2 4" id="KW-0418">Kinase</keyword>
<evidence type="ECO:0000313" key="4">
    <source>
        <dbReference type="EMBL" id="MFC3763324.1"/>
    </source>
</evidence>
<feature type="domain" description="Polyphosphate kinase-2-related" evidence="3">
    <location>
        <begin position="33"/>
        <end position="259"/>
    </location>
</feature>
<dbReference type="Proteomes" id="UP001595699">
    <property type="component" value="Unassembled WGS sequence"/>
</dbReference>
<dbReference type="PANTHER" id="PTHR34383:SF3">
    <property type="entry name" value="POLYPHOSPHATE:AMP PHOSPHOTRANSFERASE"/>
    <property type="match status" value="1"/>
</dbReference>